<protein>
    <submittedName>
        <fullName evidence="5">Transcriptional regulator</fullName>
    </submittedName>
</protein>
<dbReference type="InterPro" id="IPR036388">
    <property type="entry name" value="WH-like_DNA-bd_sf"/>
</dbReference>
<name>A0ABM6JSE7_SPOUR</name>
<dbReference type="InterPro" id="IPR011991">
    <property type="entry name" value="ArsR-like_HTH"/>
</dbReference>
<feature type="domain" description="HTH arsR-type" evidence="4">
    <location>
        <begin position="1"/>
        <end position="85"/>
    </location>
</feature>
<gene>
    <name evidence="5" type="ORF">SporoS204_01400</name>
</gene>
<keyword evidence="1" id="KW-0805">Transcription regulation</keyword>
<organism evidence="5 6">
    <name type="scientific">Sporosarcina ureae</name>
    <dbReference type="NCBI Taxonomy" id="1571"/>
    <lineage>
        <taxon>Bacteria</taxon>
        <taxon>Bacillati</taxon>
        <taxon>Bacillota</taxon>
        <taxon>Bacilli</taxon>
        <taxon>Bacillales</taxon>
        <taxon>Caryophanaceae</taxon>
        <taxon>Sporosarcina</taxon>
    </lineage>
</organism>
<evidence type="ECO:0000256" key="2">
    <source>
        <dbReference type="ARBA" id="ARBA00023125"/>
    </source>
</evidence>
<dbReference type="CDD" id="cd00090">
    <property type="entry name" value="HTH_ARSR"/>
    <property type="match status" value="1"/>
</dbReference>
<dbReference type="PANTHER" id="PTHR33154">
    <property type="entry name" value="TRANSCRIPTIONAL REGULATOR, ARSR FAMILY"/>
    <property type="match status" value="1"/>
</dbReference>
<evidence type="ECO:0000313" key="6">
    <source>
        <dbReference type="Proteomes" id="UP000192486"/>
    </source>
</evidence>
<sequence length="85" mass="9811">MDDIFKALNDETRRQILTLLSEKGSLTASEIHEEFEMSKPSISNHLNILRNAGLVTSEKKGQYIHYTLHTTVLQDLLVWMIKLNK</sequence>
<dbReference type="Gene3D" id="1.10.10.10">
    <property type="entry name" value="Winged helix-like DNA-binding domain superfamily/Winged helix DNA-binding domain"/>
    <property type="match status" value="1"/>
</dbReference>
<dbReference type="NCBIfam" id="NF033789">
    <property type="entry name" value="repress_SdpR"/>
    <property type="match status" value="1"/>
</dbReference>
<keyword evidence="3" id="KW-0804">Transcription</keyword>
<dbReference type="SMART" id="SM00418">
    <property type="entry name" value="HTH_ARSR"/>
    <property type="match status" value="1"/>
</dbReference>
<dbReference type="PROSITE" id="PS50987">
    <property type="entry name" value="HTH_ARSR_2"/>
    <property type="match status" value="1"/>
</dbReference>
<dbReference type="Proteomes" id="UP000192486">
    <property type="component" value="Chromosome"/>
</dbReference>
<dbReference type="Pfam" id="PF01022">
    <property type="entry name" value="HTH_5"/>
    <property type="match status" value="1"/>
</dbReference>
<dbReference type="InterPro" id="IPR036390">
    <property type="entry name" value="WH_DNA-bd_sf"/>
</dbReference>
<proteinExistence type="predicted"/>
<dbReference type="InterPro" id="IPR047796">
    <property type="entry name" value="SdpR-like_repress"/>
</dbReference>
<dbReference type="InterPro" id="IPR001845">
    <property type="entry name" value="HTH_ArsR_DNA-bd_dom"/>
</dbReference>
<accession>A0ABM6JSE7</accession>
<evidence type="ECO:0000256" key="1">
    <source>
        <dbReference type="ARBA" id="ARBA00023015"/>
    </source>
</evidence>
<keyword evidence="6" id="KW-1185">Reference proteome</keyword>
<evidence type="ECO:0000313" key="5">
    <source>
        <dbReference type="EMBL" id="ARF12948.1"/>
    </source>
</evidence>
<dbReference type="InterPro" id="IPR051081">
    <property type="entry name" value="HTH_MetalResp_TranReg"/>
</dbReference>
<dbReference type="PANTHER" id="PTHR33154:SF33">
    <property type="entry name" value="TRANSCRIPTIONAL REPRESSOR SDPR"/>
    <property type="match status" value="1"/>
</dbReference>
<reference evidence="5 6" key="1">
    <citation type="submission" date="2016-04" db="EMBL/GenBank/DDBJ databases">
        <title>Comparative Genomics and Epigenetics of Sporosarcina ureae.</title>
        <authorList>
            <person name="Oliver A.S."/>
            <person name="Cooper K.K."/>
        </authorList>
    </citation>
    <scope>NUCLEOTIDE SEQUENCE [LARGE SCALE GENOMIC DNA]</scope>
    <source>
        <strain evidence="5 6">S204</strain>
    </source>
</reference>
<dbReference type="SUPFAM" id="SSF46785">
    <property type="entry name" value="Winged helix' DNA-binding domain"/>
    <property type="match status" value="1"/>
</dbReference>
<keyword evidence="2" id="KW-0238">DNA-binding</keyword>
<evidence type="ECO:0000259" key="4">
    <source>
        <dbReference type="PROSITE" id="PS50987"/>
    </source>
</evidence>
<dbReference type="RefSeq" id="WP_029053893.1">
    <property type="nucleotide sequence ID" value="NZ_CP015108.1"/>
</dbReference>
<dbReference type="NCBIfam" id="NF033788">
    <property type="entry name" value="HTH_metalloreg"/>
    <property type="match status" value="1"/>
</dbReference>
<dbReference type="PRINTS" id="PR00778">
    <property type="entry name" value="HTHARSR"/>
</dbReference>
<dbReference type="EMBL" id="CP015108">
    <property type="protein sequence ID" value="ARF12948.1"/>
    <property type="molecule type" value="Genomic_DNA"/>
</dbReference>
<evidence type="ECO:0000256" key="3">
    <source>
        <dbReference type="ARBA" id="ARBA00023163"/>
    </source>
</evidence>